<evidence type="ECO:0000256" key="1">
    <source>
        <dbReference type="ARBA" id="ARBA00004651"/>
    </source>
</evidence>
<evidence type="ECO:0000313" key="14">
    <source>
        <dbReference type="EMBL" id="GHE93570.1"/>
    </source>
</evidence>
<dbReference type="AlphaFoldDB" id="A0A919A8S3"/>
<evidence type="ECO:0000256" key="11">
    <source>
        <dbReference type="RuleBase" id="RU362091"/>
    </source>
</evidence>
<organism evidence="14 15">
    <name type="scientific">Streptomyces longispororuber</name>
    <dbReference type="NCBI Taxonomy" id="68230"/>
    <lineage>
        <taxon>Bacteria</taxon>
        <taxon>Bacillati</taxon>
        <taxon>Actinomycetota</taxon>
        <taxon>Actinomycetes</taxon>
        <taxon>Kitasatosporales</taxon>
        <taxon>Streptomycetaceae</taxon>
        <taxon>Streptomyces</taxon>
    </lineage>
</organism>
<feature type="transmembrane region" description="Helical" evidence="13">
    <location>
        <begin position="159"/>
        <end position="179"/>
    </location>
</feature>
<accession>A0A919A8S3</accession>
<dbReference type="Proteomes" id="UP000608024">
    <property type="component" value="Unassembled WGS sequence"/>
</dbReference>
<keyword evidence="10" id="KW-0739">Sodium transport</keyword>
<dbReference type="InterPro" id="IPR051163">
    <property type="entry name" value="Sodium:Solute_Symporter_SSF"/>
</dbReference>
<sequence>MNGLDWAVLLAYFGVMVAIGVWSHKRVDNVSDFFTAGGRMPWWLSGISHHMSGYSAVMFTGYAGIAYTYGVTSFVTWSFPIALGIAVGARLFAPRINRLRSRLGVASPLEYLKNRYDLPTQQALAWSGMLLKIVDVGAKWAAIATLLSVFTGVSLNQGILVTGAVTAVYCTIGGLWADALTELGQFVIQLLAGVAMFVAVAVELGDHGGFLGVWDRPELDGHEKPLVGPYGTVFLLAFLFIKLFEYNGGMLNQAQRYMATADAREAARSAKLSAVLWLVWPLVLFFPMWMSPLLVDAKKPDGSDSYALMTEQLLPHGLLGLVIVGFFSHTMAMCSSDANAIAAVFTRDVAPVLSKRARRWTDHAGLIAARLTTVVFLALSMAVATQVDSPAFKDIVTVVIKWVAGLMGPIAIPMMLGLLRAFRRSGPTAALTSWGVGLFAFWLVNYPVHWSVDGGVPLQYQVSVPLAVSLVLYVVVGYVKPEDTPERDALIERVNTDGPPDTGAGAAALPVPRAEPPGPVDPTVPRTLP</sequence>
<dbReference type="PROSITE" id="PS50283">
    <property type="entry name" value="NA_SOLUT_SYMP_3"/>
    <property type="match status" value="1"/>
</dbReference>
<keyword evidence="8" id="KW-0406">Ion transport</keyword>
<comment type="caution">
    <text evidence="14">The sequence shown here is derived from an EMBL/GenBank/DDBJ whole genome shotgun (WGS) entry which is preliminary data.</text>
</comment>
<feature type="transmembrane region" description="Helical" evidence="13">
    <location>
        <begin position="225"/>
        <end position="244"/>
    </location>
</feature>
<keyword evidence="9 13" id="KW-0472">Membrane</keyword>
<reference evidence="14" key="2">
    <citation type="submission" date="2020-09" db="EMBL/GenBank/DDBJ databases">
        <authorList>
            <person name="Sun Q."/>
            <person name="Ohkuma M."/>
        </authorList>
    </citation>
    <scope>NUCLEOTIDE SEQUENCE</scope>
    <source>
        <strain evidence="14">JCM 4784</strain>
    </source>
</reference>
<dbReference type="Pfam" id="PF00474">
    <property type="entry name" value="SSF"/>
    <property type="match status" value="1"/>
</dbReference>
<evidence type="ECO:0000256" key="10">
    <source>
        <dbReference type="ARBA" id="ARBA00023201"/>
    </source>
</evidence>
<evidence type="ECO:0000256" key="5">
    <source>
        <dbReference type="ARBA" id="ARBA00022692"/>
    </source>
</evidence>
<dbReference type="GO" id="GO:0005886">
    <property type="term" value="C:plasma membrane"/>
    <property type="evidence" value="ECO:0007669"/>
    <property type="project" value="UniProtKB-SubCell"/>
</dbReference>
<feature type="transmembrane region" description="Helical" evidence="13">
    <location>
        <begin position="399"/>
        <end position="419"/>
    </location>
</feature>
<evidence type="ECO:0000256" key="9">
    <source>
        <dbReference type="ARBA" id="ARBA00023136"/>
    </source>
</evidence>
<dbReference type="GO" id="GO:0015293">
    <property type="term" value="F:symporter activity"/>
    <property type="evidence" value="ECO:0007669"/>
    <property type="project" value="TreeGrafter"/>
</dbReference>
<keyword evidence="6 13" id="KW-1133">Transmembrane helix</keyword>
<feature type="transmembrane region" description="Helical" evidence="13">
    <location>
        <begin position="460"/>
        <end position="479"/>
    </location>
</feature>
<keyword evidence="3" id="KW-0813">Transport</keyword>
<dbReference type="CDD" id="cd11477">
    <property type="entry name" value="SLC5sbd_u1"/>
    <property type="match status" value="1"/>
</dbReference>
<feature type="transmembrane region" description="Helical" evidence="13">
    <location>
        <begin position="42"/>
        <end position="68"/>
    </location>
</feature>
<keyword evidence="5 13" id="KW-0812">Transmembrane</keyword>
<evidence type="ECO:0000256" key="2">
    <source>
        <dbReference type="ARBA" id="ARBA00006434"/>
    </source>
</evidence>
<name>A0A919A8S3_9ACTN</name>
<feature type="transmembrane region" description="Helical" evidence="13">
    <location>
        <begin position="74"/>
        <end position="93"/>
    </location>
</feature>
<dbReference type="GO" id="GO:0006814">
    <property type="term" value="P:sodium ion transport"/>
    <property type="evidence" value="ECO:0007669"/>
    <property type="project" value="UniProtKB-KW"/>
</dbReference>
<keyword evidence="7" id="KW-0915">Sodium</keyword>
<proteinExistence type="inferred from homology"/>
<keyword evidence="4" id="KW-1003">Cell membrane</keyword>
<feature type="transmembrane region" description="Helical" evidence="13">
    <location>
        <begin position="274"/>
        <end position="293"/>
    </location>
</feature>
<dbReference type="EMBL" id="BNBT01000189">
    <property type="protein sequence ID" value="GHE93570.1"/>
    <property type="molecule type" value="Genomic_DNA"/>
</dbReference>
<evidence type="ECO:0000256" key="6">
    <source>
        <dbReference type="ARBA" id="ARBA00022989"/>
    </source>
</evidence>
<keyword evidence="15" id="KW-1185">Reference proteome</keyword>
<dbReference type="PANTHER" id="PTHR42985:SF40">
    <property type="entry name" value="LD47995P-RELATED"/>
    <property type="match status" value="1"/>
</dbReference>
<evidence type="ECO:0000256" key="3">
    <source>
        <dbReference type="ARBA" id="ARBA00022448"/>
    </source>
</evidence>
<feature type="compositionally biased region" description="Low complexity" evidence="12">
    <location>
        <begin position="496"/>
        <end position="508"/>
    </location>
</feature>
<dbReference type="InterPro" id="IPR001734">
    <property type="entry name" value="Na/solute_symporter"/>
</dbReference>
<evidence type="ECO:0000256" key="8">
    <source>
        <dbReference type="ARBA" id="ARBA00023065"/>
    </source>
</evidence>
<comment type="similarity">
    <text evidence="2 11">Belongs to the sodium:solute symporter (SSF) (TC 2.A.21) family.</text>
</comment>
<dbReference type="InterPro" id="IPR038377">
    <property type="entry name" value="Na/Glc_symporter_sf"/>
</dbReference>
<evidence type="ECO:0000256" key="7">
    <source>
        <dbReference type="ARBA" id="ARBA00023053"/>
    </source>
</evidence>
<feature type="transmembrane region" description="Helical" evidence="13">
    <location>
        <begin position="313"/>
        <end position="332"/>
    </location>
</feature>
<evidence type="ECO:0000256" key="12">
    <source>
        <dbReference type="SAM" id="MobiDB-lite"/>
    </source>
</evidence>
<gene>
    <name evidence="14" type="ORF">GCM10018785_69260</name>
</gene>
<dbReference type="PANTHER" id="PTHR42985">
    <property type="entry name" value="SODIUM-COUPLED MONOCARBOXYLATE TRANSPORTER"/>
    <property type="match status" value="1"/>
</dbReference>
<evidence type="ECO:0000256" key="13">
    <source>
        <dbReference type="SAM" id="Phobius"/>
    </source>
</evidence>
<feature type="region of interest" description="Disordered" evidence="12">
    <location>
        <begin position="488"/>
        <end position="529"/>
    </location>
</feature>
<feature type="transmembrane region" description="Helical" evidence="13">
    <location>
        <begin position="431"/>
        <end position="448"/>
    </location>
</feature>
<feature type="transmembrane region" description="Helical" evidence="13">
    <location>
        <begin position="6"/>
        <end position="22"/>
    </location>
</feature>
<evidence type="ECO:0000313" key="15">
    <source>
        <dbReference type="Proteomes" id="UP000608024"/>
    </source>
</evidence>
<feature type="transmembrane region" description="Helical" evidence="13">
    <location>
        <begin position="364"/>
        <end position="387"/>
    </location>
</feature>
<dbReference type="Gene3D" id="1.20.1730.10">
    <property type="entry name" value="Sodium/glucose cotransporter"/>
    <property type="match status" value="1"/>
</dbReference>
<protein>
    <submittedName>
        <fullName evidence="14">Sodium-coupled permease</fullName>
    </submittedName>
</protein>
<comment type="subcellular location">
    <subcellularLocation>
        <location evidence="1">Cell membrane</location>
        <topology evidence="1">Multi-pass membrane protein</topology>
    </subcellularLocation>
</comment>
<evidence type="ECO:0000256" key="4">
    <source>
        <dbReference type="ARBA" id="ARBA00022475"/>
    </source>
</evidence>
<reference evidence="14" key="1">
    <citation type="journal article" date="2014" name="Int. J. Syst. Evol. Microbiol.">
        <title>Complete genome sequence of Corynebacterium casei LMG S-19264T (=DSM 44701T), isolated from a smear-ripened cheese.</title>
        <authorList>
            <consortium name="US DOE Joint Genome Institute (JGI-PGF)"/>
            <person name="Walter F."/>
            <person name="Albersmeier A."/>
            <person name="Kalinowski J."/>
            <person name="Ruckert C."/>
        </authorList>
    </citation>
    <scope>NUCLEOTIDE SEQUENCE</scope>
    <source>
        <strain evidence="14">JCM 4784</strain>
    </source>
</reference>
<dbReference type="RefSeq" id="WP_190140137.1">
    <property type="nucleotide sequence ID" value="NZ_BNBT01000189.1"/>
</dbReference>
<feature type="compositionally biased region" description="Pro residues" evidence="12">
    <location>
        <begin position="513"/>
        <end position="529"/>
    </location>
</feature>
<feature type="transmembrane region" description="Helical" evidence="13">
    <location>
        <begin position="186"/>
        <end position="205"/>
    </location>
</feature>